<keyword evidence="1" id="KW-0812">Transmembrane</keyword>
<dbReference type="AlphaFoldDB" id="A0A4Y9Y9H8"/>
<feature type="transmembrane region" description="Helical" evidence="1">
    <location>
        <begin position="245"/>
        <end position="262"/>
    </location>
</feature>
<dbReference type="Proteomes" id="UP000298327">
    <property type="component" value="Unassembled WGS sequence"/>
</dbReference>
<gene>
    <name evidence="2" type="ORF">EVG20_g7870</name>
</gene>
<keyword evidence="3" id="KW-1185">Reference proteome</keyword>
<dbReference type="PANTHER" id="PTHR37471">
    <property type="entry name" value="UNNAMED PRODUCT"/>
    <property type="match status" value="1"/>
</dbReference>
<keyword evidence="1" id="KW-1133">Transmembrane helix</keyword>
<feature type="transmembrane region" description="Helical" evidence="1">
    <location>
        <begin position="178"/>
        <end position="197"/>
    </location>
</feature>
<keyword evidence="1" id="KW-0472">Membrane</keyword>
<dbReference type="PANTHER" id="PTHR37471:SF1">
    <property type="entry name" value="AB HYDROLASE-1 DOMAIN-CONTAINING PROTEIN"/>
    <property type="match status" value="1"/>
</dbReference>
<name>A0A4Y9Y9H8_9AGAM</name>
<protein>
    <submittedName>
        <fullName evidence="2">Uncharacterized protein</fullName>
    </submittedName>
</protein>
<feature type="transmembrane region" description="Helical" evidence="1">
    <location>
        <begin position="12"/>
        <end position="32"/>
    </location>
</feature>
<dbReference type="OrthoDB" id="6431331at2759"/>
<dbReference type="EMBL" id="SEOQ01000632">
    <property type="protein sequence ID" value="TFY59226.1"/>
    <property type="molecule type" value="Genomic_DNA"/>
</dbReference>
<organism evidence="2 3">
    <name type="scientific">Dentipellis fragilis</name>
    <dbReference type="NCBI Taxonomy" id="205917"/>
    <lineage>
        <taxon>Eukaryota</taxon>
        <taxon>Fungi</taxon>
        <taxon>Dikarya</taxon>
        <taxon>Basidiomycota</taxon>
        <taxon>Agaricomycotina</taxon>
        <taxon>Agaricomycetes</taxon>
        <taxon>Russulales</taxon>
        <taxon>Hericiaceae</taxon>
        <taxon>Dentipellis</taxon>
    </lineage>
</organism>
<dbReference type="STRING" id="205917.A0A4Y9Y9H8"/>
<proteinExistence type="predicted"/>
<accession>A0A4Y9Y9H8</accession>
<dbReference type="InterPro" id="IPR029058">
    <property type="entry name" value="AB_hydrolase_fold"/>
</dbReference>
<feature type="transmembrane region" description="Helical" evidence="1">
    <location>
        <begin position="39"/>
        <end position="59"/>
    </location>
</feature>
<dbReference type="Gene3D" id="3.40.50.1820">
    <property type="entry name" value="alpha/beta hydrolase"/>
    <property type="match status" value="1"/>
</dbReference>
<evidence type="ECO:0000313" key="3">
    <source>
        <dbReference type="Proteomes" id="UP000298327"/>
    </source>
</evidence>
<dbReference type="SUPFAM" id="SSF53474">
    <property type="entry name" value="alpha/beta-Hydrolases"/>
    <property type="match status" value="1"/>
</dbReference>
<evidence type="ECO:0000313" key="2">
    <source>
        <dbReference type="EMBL" id="TFY59226.1"/>
    </source>
</evidence>
<sequence>MLGTSLPELVFIRISIYALRLIAPLSIVYLVASLHARKALIYPWLFPIAVVEAAFYLFVFLPRRIQLQKAAVHPPLLSREERRELFDKCVGSMSAESTLLWFGKGASAVRRENAVDWLLWALFSCSADSSLEEWQEELDYYVGEVSKFLGHPLDNGKNHKLKVMRLTLDPVIAIHRPFIWYMIICLIDTVASILLFYHGFQHYNTHKWFHAFPPRPLLSLLSRRSADPDIPYWCRPHKSTTKHPLVFIHGIGVGLYLYVPFFRELIAQDPDVGILALEILPVSMHITYPPLQRDAMCAAVARILDAHGITRFAVASHSYGTVVTAHLLHSAILAPRIAGILLVDPIPFLLHRADVAYNFVYRIPVHANQWQLWYFASRDADVSRALSRHFFWQQNILFKEDLKGRRVAVVLAGEDQIVDTHAVDEYLTGVTPPPRKWKEDGLEVLFFPKLDHAMVFDTKERRKALLEIVRELVQTDQSD</sequence>
<evidence type="ECO:0000256" key="1">
    <source>
        <dbReference type="SAM" id="Phobius"/>
    </source>
</evidence>
<reference evidence="2 3" key="1">
    <citation type="submission" date="2019-02" db="EMBL/GenBank/DDBJ databases">
        <title>Genome sequencing of the rare red list fungi Dentipellis fragilis.</title>
        <authorList>
            <person name="Buettner E."/>
            <person name="Kellner H."/>
        </authorList>
    </citation>
    <scope>NUCLEOTIDE SEQUENCE [LARGE SCALE GENOMIC DNA]</scope>
    <source>
        <strain evidence="2 3">DSM 105465</strain>
    </source>
</reference>
<comment type="caution">
    <text evidence="2">The sequence shown here is derived from an EMBL/GenBank/DDBJ whole genome shotgun (WGS) entry which is preliminary data.</text>
</comment>